<evidence type="ECO:0000256" key="14">
    <source>
        <dbReference type="HAMAP-Rule" id="MF_00454"/>
    </source>
</evidence>
<evidence type="ECO:0000313" key="17">
    <source>
        <dbReference type="Proteomes" id="UP000295132"/>
    </source>
</evidence>
<evidence type="ECO:0000256" key="1">
    <source>
        <dbReference type="ARBA" id="ARBA00004651"/>
    </source>
</evidence>
<evidence type="ECO:0000256" key="12">
    <source>
        <dbReference type="ARBA" id="ARBA00035585"/>
    </source>
</evidence>
<keyword evidence="9 14" id="KW-0472">Membrane</keyword>
<dbReference type="EMBL" id="JAVGVR010000001">
    <property type="protein sequence ID" value="MDQ6599269.1"/>
    <property type="molecule type" value="Genomic_DNA"/>
</dbReference>
<keyword evidence="4 14" id="KW-0812">Transmembrane</keyword>
<evidence type="ECO:0000256" key="8">
    <source>
        <dbReference type="ARBA" id="ARBA00023065"/>
    </source>
</evidence>
<evidence type="ECO:0000256" key="4">
    <source>
        <dbReference type="ARBA" id="ARBA00022692"/>
    </source>
</evidence>
<dbReference type="GO" id="GO:0046872">
    <property type="term" value="F:metal ion binding"/>
    <property type="evidence" value="ECO:0007669"/>
    <property type="project" value="UniProtKB-KW"/>
</dbReference>
<keyword evidence="10 14" id="KW-0407">Ion channel</keyword>
<dbReference type="GO" id="GO:0140114">
    <property type="term" value="P:cellular detoxification of fluoride"/>
    <property type="evidence" value="ECO:0007669"/>
    <property type="project" value="UniProtKB-UniRule"/>
</dbReference>
<dbReference type="Proteomes" id="UP001178888">
    <property type="component" value="Unassembled WGS sequence"/>
</dbReference>
<evidence type="ECO:0000256" key="6">
    <source>
        <dbReference type="ARBA" id="ARBA00022989"/>
    </source>
</evidence>
<evidence type="ECO:0000256" key="10">
    <source>
        <dbReference type="ARBA" id="ARBA00023303"/>
    </source>
</evidence>
<keyword evidence="3 14" id="KW-1003">Cell membrane</keyword>
<evidence type="ECO:0000313" key="16">
    <source>
        <dbReference type="EMBL" id="TDK58910.1"/>
    </source>
</evidence>
<dbReference type="NCBIfam" id="TIGR00494">
    <property type="entry name" value="crcB"/>
    <property type="match status" value="1"/>
</dbReference>
<feature type="transmembrane region" description="Helical" evidence="14">
    <location>
        <begin position="33"/>
        <end position="54"/>
    </location>
</feature>
<dbReference type="InterPro" id="IPR003691">
    <property type="entry name" value="FluC"/>
</dbReference>
<dbReference type="Pfam" id="PF02537">
    <property type="entry name" value="CRCB"/>
    <property type="match status" value="1"/>
</dbReference>
<evidence type="ECO:0000256" key="2">
    <source>
        <dbReference type="ARBA" id="ARBA00022448"/>
    </source>
</evidence>
<keyword evidence="18" id="KW-1185">Reference proteome</keyword>
<comment type="function">
    <text evidence="13 14">Fluoride-specific ion channel. Important for reducing fluoride concentration in the cell, thus reducing its toxicity.</text>
</comment>
<reference evidence="15" key="2">
    <citation type="submission" date="2023-08" db="EMBL/GenBank/DDBJ databases">
        <title>Nitrogen cycling bacteria in agricultural field soils.</title>
        <authorList>
            <person name="Jang J."/>
        </authorList>
    </citation>
    <scope>NUCLEOTIDE SEQUENCE</scope>
    <source>
        <strain evidence="15">PS3-36</strain>
    </source>
</reference>
<dbReference type="HAMAP" id="MF_00454">
    <property type="entry name" value="FluC"/>
    <property type="match status" value="1"/>
</dbReference>
<dbReference type="RefSeq" id="WP_133338024.1">
    <property type="nucleotide sequence ID" value="NZ_JAVGVR010000001.1"/>
</dbReference>
<evidence type="ECO:0000313" key="18">
    <source>
        <dbReference type="Proteomes" id="UP001178888"/>
    </source>
</evidence>
<feature type="binding site" evidence="14">
    <location>
        <position position="73"/>
    </location>
    <ligand>
        <name>Na(+)</name>
        <dbReference type="ChEBI" id="CHEBI:29101"/>
        <note>structural</note>
    </ligand>
</feature>
<dbReference type="AlphaFoldDB" id="A0A4R5VNA9"/>
<dbReference type="GO" id="GO:0062054">
    <property type="term" value="F:fluoride channel activity"/>
    <property type="evidence" value="ECO:0007669"/>
    <property type="project" value="UniProtKB-UniRule"/>
</dbReference>
<feature type="transmembrane region" description="Helical" evidence="14">
    <location>
        <begin position="60"/>
        <end position="82"/>
    </location>
</feature>
<evidence type="ECO:0000256" key="9">
    <source>
        <dbReference type="ARBA" id="ARBA00023136"/>
    </source>
</evidence>
<gene>
    <name evidence="14 16" type="primary">crcB</name>
    <name evidence="14" type="synonym">fluC</name>
    <name evidence="16" type="ORF">E2K98_22135</name>
    <name evidence="15" type="ORF">RCG21_23525</name>
</gene>
<keyword evidence="7 14" id="KW-0915">Sodium</keyword>
<proteinExistence type="inferred from homology"/>
<keyword evidence="2 14" id="KW-0813">Transport</keyword>
<comment type="catalytic activity">
    <reaction evidence="12">
        <text>fluoride(in) = fluoride(out)</text>
        <dbReference type="Rhea" id="RHEA:76159"/>
        <dbReference type="ChEBI" id="CHEBI:17051"/>
    </reaction>
    <physiologicalReaction direction="left-to-right" evidence="12">
        <dbReference type="Rhea" id="RHEA:76160"/>
    </physiologicalReaction>
</comment>
<feature type="binding site" evidence="14">
    <location>
        <position position="70"/>
    </location>
    <ligand>
        <name>Na(+)</name>
        <dbReference type="ChEBI" id="CHEBI:29101"/>
        <note>structural</note>
    </ligand>
</feature>
<dbReference type="GO" id="GO:0005886">
    <property type="term" value="C:plasma membrane"/>
    <property type="evidence" value="ECO:0007669"/>
    <property type="project" value="UniProtKB-SubCell"/>
</dbReference>
<protein>
    <recommendedName>
        <fullName evidence="14">Fluoride-specific ion channel FluC</fullName>
    </recommendedName>
</protein>
<sequence length="119" mass="12910">MTEVLFVSLGGFFGAIGRFIISKSFQKHSQSGFPIGTLTVNLIGAFLLGLIVGIPIKGHVYSLLGVGFMGAFTTFSTFKLELTGLIKSKKNKFFLRYLVISYLAGIILVFLGILIGKEI</sequence>
<name>A0A4R5VNA9_9BACI</name>
<dbReference type="EMBL" id="SMYO01000011">
    <property type="protein sequence ID" value="TDK58910.1"/>
    <property type="molecule type" value="Genomic_DNA"/>
</dbReference>
<evidence type="ECO:0000256" key="13">
    <source>
        <dbReference type="ARBA" id="ARBA00049940"/>
    </source>
</evidence>
<reference evidence="16 17" key="1">
    <citation type="submission" date="2019-03" db="EMBL/GenBank/DDBJ databases">
        <title>Bacillus niacini sp. nov. a Nicotinate-Metabolizing Mesophile Isolated from Soil.</title>
        <authorList>
            <person name="Zhang G."/>
        </authorList>
    </citation>
    <scope>NUCLEOTIDE SEQUENCE [LARGE SCALE GENOMIC DNA]</scope>
    <source>
        <strain evidence="16 17">WN066</strain>
    </source>
</reference>
<organism evidence="16 17">
    <name type="scientific">Bacillus salipaludis</name>
    <dbReference type="NCBI Taxonomy" id="2547811"/>
    <lineage>
        <taxon>Bacteria</taxon>
        <taxon>Bacillati</taxon>
        <taxon>Bacillota</taxon>
        <taxon>Bacilli</taxon>
        <taxon>Bacillales</taxon>
        <taxon>Bacillaceae</taxon>
        <taxon>Bacillus</taxon>
    </lineage>
</organism>
<evidence type="ECO:0000256" key="11">
    <source>
        <dbReference type="ARBA" id="ARBA00035120"/>
    </source>
</evidence>
<comment type="caution">
    <text evidence="16">The sequence shown here is derived from an EMBL/GenBank/DDBJ whole genome shotgun (WGS) entry which is preliminary data.</text>
</comment>
<evidence type="ECO:0000256" key="5">
    <source>
        <dbReference type="ARBA" id="ARBA00022723"/>
    </source>
</evidence>
<accession>A0A4R5VNA9</accession>
<evidence type="ECO:0000256" key="7">
    <source>
        <dbReference type="ARBA" id="ARBA00023053"/>
    </source>
</evidence>
<comment type="similarity">
    <text evidence="11 14">Belongs to the fluoride channel Fluc/FEX (TC 1.A.43) family.</text>
</comment>
<dbReference type="PANTHER" id="PTHR28259">
    <property type="entry name" value="FLUORIDE EXPORT PROTEIN 1-RELATED"/>
    <property type="match status" value="1"/>
</dbReference>
<comment type="subcellular location">
    <subcellularLocation>
        <location evidence="1 14">Cell membrane</location>
        <topology evidence="1 14">Multi-pass membrane protein</topology>
    </subcellularLocation>
</comment>
<evidence type="ECO:0000256" key="3">
    <source>
        <dbReference type="ARBA" id="ARBA00022475"/>
    </source>
</evidence>
<comment type="activity regulation">
    <text evidence="14">Na(+) is not transported, but it plays an essential structural role and its presence is essential for fluoride channel function.</text>
</comment>
<feature type="transmembrane region" description="Helical" evidence="14">
    <location>
        <begin position="6"/>
        <end position="21"/>
    </location>
</feature>
<keyword evidence="6 14" id="KW-1133">Transmembrane helix</keyword>
<keyword evidence="8 14" id="KW-0406">Ion transport</keyword>
<dbReference type="PANTHER" id="PTHR28259:SF16">
    <property type="entry name" value="FLUORIDE-SPECIFIC ION CHANNEL FLUC 2"/>
    <property type="match status" value="1"/>
</dbReference>
<dbReference type="NCBIfam" id="NF010801">
    <property type="entry name" value="PRK14205.1"/>
    <property type="match status" value="1"/>
</dbReference>
<dbReference type="Proteomes" id="UP000295132">
    <property type="component" value="Unassembled WGS sequence"/>
</dbReference>
<feature type="transmembrane region" description="Helical" evidence="14">
    <location>
        <begin position="94"/>
        <end position="115"/>
    </location>
</feature>
<keyword evidence="5 14" id="KW-0479">Metal-binding</keyword>
<evidence type="ECO:0000313" key="15">
    <source>
        <dbReference type="EMBL" id="MDQ6599269.1"/>
    </source>
</evidence>